<protein>
    <submittedName>
        <fullName evidence="1">Phage tail protein</fullName>
    </submittedName>
</protein>
<dbReference type="Pfam" id="PF06222">
    <property type="entry name" value="Phage_TAC_1"/>
    <property type="match status" value="1"/>
</dbReference>
<sequence length="123" mass="13782">MAKSLKELALSRASAFRHTDVTVPEWDGVKVVLREPSAEAWLHWQDVIKPGDTDGELSVSERAHRNLRADVTLFIDVLFDEQGEPVFSKNDFADVEAVYGPVHARLLRQALNLTTDPKESEGK</sequence>
<name>A0A2C9P0Y5_SALET</name>
<dbReference type="InterPro" id="IPR038556">
    <property type="entry name" value="TAC_Gp13-like_sf"/>
</dbReference>
<evidence type="ECO:0000313" key="2">
    <source>
        <dbReference type="Proteomes" id="UP000197157"/>
    </source>
</evidence>
<dbReference type="Gene3D" id="3.30.2220.20">
    <property type="entry name" value="Phage tail assembly chaperone gp13-like"/>
    <property type="match status" value="1"/>
</dbReference>
<dbReference type="AlphaFoldDB" id="A0A2C9P0Y5"/>
<accession>A0A2C9P0Y5</accession>
<dbReference type="Proteomes" id="UP000197157">
    <property type="component" value="Chromosome"/>
</dbReference>
<dbReference type="EMBL" id="CP022117">
    <property type="protein sequence ID" value="ASG17037.1"/>
    <property type="molecule type" value="Genomic_DNA"/>
</dbReference>
<proteinExistence type="predicted"/>
<organism evidence="1 2">
    <name type="scientific">Salmonella enterica subsp. enterica serovar Macclesfield str. S-1643</name>
    <dbReference type="NCBI Taxonomy" id="1242107"/>
    <lineage>
        <taxon>Bacteria</taxon>
        <taxon>Pseudomonadati</taxon>
        <taxon>Pseudomonadota</taxon>
        <taxon>Gammaproteobacteria</taxon>
        <taxon>Enterobacterales</taxon>
        <taxon>Enterobacteriaceae</taxon>
        <taxon>Salmonella</taxon>
    </lineage>
</organism>
<dbReference type="InterPro" id="IPR010411">
    <property type="entry name" value="TAC_Gp13-like"/>
</dbReference>
<dbReference type="RefSeq" id="WP_088730726.1">
    <property type="nucleotide sequence ID" value="NZ_CP022117.1"/>
</dbReference>
<evidence type="ECO:0000313" key="1">
    <source>
        <dbReference type="EMBL" id="ASG17037.1"/>
    </source>
</evidence>
<gene>
    <name evidence="1" type="ORF">LFZ25_14320</name>
</gene>
<reference evidence="1 2" key="1">
    <citation type="submission" date="2017-06" db="EMBL/GenBank/DDBJ databases">
        <title>Salmonella reference genomes for public health.</title>
        <authorList>
            <person name="Robertson J."/>
            <person name="Yoshida C."/>
            <person name="Gurnik S."/>
            <person name="Nash J."/>
        </authorList>
    </citation>
    <scope>NUCLEOTIDE SEQUENCE [LARGE SCALE GENOMIC DNA]</scope>
    <source>
        <strain evidence="1 2">S-1643</strain>
    </source>
</reference>